<evidence type="ECO:0000313" key="15">
    <source>
        <dbReference type="EMBL" id="RSB21964.1"/>
    </source>
</evidence>
<dbReference type="Gene3D" id="3.40.47.10">
    <property type="match status" value="1"/>
</dbReference>
<dbReference type="GO" id="GO:0006633">
    <property type="term" value="P:fatty acid biosynthetic process"/>
    <property type="evidence" value="ECO:0007669"/>
    <property type="project" value="UniProtKB-UniRule"/>
</dbReference>
<dbReference type="InterPro" id="IPR017568">
    <property type="entry name" value="3-oxoacyl-ACP_synth-2"/>
</dbReference>
<dbReference type="NCBIfam" id="TIGR03150">
    <property type="entry name" value="fabF"/>
    <property type="match status" value="1"/>
</dbReference>
<comment type="function">
    <text evidence="11">Involved in the type II fatty acid elongation cycle. Catalyzes the elongation of a wide range of acyl-ACP by the addition of two carbons from malonyl-ACP to an acyl acceptor. Can efficiently catalyze the conversion of palmitoleoyl-ACP (cis-hexadec-9-enoyl-ACP) to cis-vaccenoyl-ACP (cis-octadec-11-enoyl-ACP), an essential step in the thermal regulation of fatty acid composition.</text>
</comment>
<sequence length="426" mass="44546">MNAKHVKRVVVTGVGLVSPLAANSTVSWERLLKGLSGVKKLPPESYGDCPVSIAGIIPSYEDDCVGGLDMNRYIPLKEQKKADRFIQLALVAAEEAINDAGLLPLSDEEKLDIATIVATGIGGFHSITNAVNTVATKGSRKLSPFTIPSFIANLAAGQISIKYGFKGMIGAPVSACAASIQAIGDGFRAIQSGYANIALVGGSESCINNVSLGGFHAARALTTNYNDAPERASRPFDSQRDGFVMSEGAGILILEDLDNALKRNAKILAEIIGYGTTSDAWHITSGPEDGSGAARSMQKALNDAHLKPDDIDYINAHSTSTFVGDRAEISAIKSVFNNSNTYISSTKSSTGHMLGAAGAAATIFSIKAINDGIAPPSINIDDLDDSTDGLNIIKNIPKETSIKNVLINGFGFGGVNASLIISDFVK</sequence>
<dbReference type="RefSeq" id="WP_125366846.1">
    <property type="nucleotide sequence ID" value="NZ_RHWT01000098.1"/>
</dbReference>
<dbReference type="GO" id="GO:0004315">
    <property type="term" value="F:3-oxoacyl-[acyl-carrier-protein] synthase activity"/>
    <property type="evidence" value="ECO:0007669"/>
    <property type="project" value="UniProtKB-UniRule"/>
</dbReference>
<comment type="pathway">
    <text evidence="1 11">Lipid metabolism; fatty acid biosynthesis.</text>
</comment>
<dbReference type="AlphaFoldDB" id="A0A427KE98"/>
<name>A0A427KE98_ENTCL</name>
<dbReference type="NCBIfam" id="NF004970">
    <property type="entry name" value="PRK06333.1"/>
    <property type="match status" value="1"/>
</dbReference>
<dbReference type="NCBIfam" id="NF005589">
    <property type="entry name" value="PRK07314.1"/>
    <property type="match status" value="1"/>
</dbReference>
<keyword evidence="8" id="KW-0443">Lipid metabolism</keyword>
<keyword evidence="10 11" id="KW-0012">Acyltransferase</keyword>
<dbReference type="InterPro" id="IPR016039">
    <property type="entry name" value="Thiolase-like"/>
</dbReference>
<evidence type="ECO:0000256" key="5">
    <source>
        <dbReference type="ARBA" id="ARBA00022516"/>
    </source>
</evidence>
<evidence type="ECO:0000256" key="2">
    <source>
        <dbReference type="ARBA" id="ARBA00008467"/>
    </source>
</evidence>
<evidence type="ECO:0000256" key="3">
    <source>
        <dbReference type="ARBA" id="ARBA00012356"/>
    </source>
</evidence>
<evidence type="ECO:0000256" key="6">
    <source>
        <dbReference type="ARBA" id="ARBA00022679"/>
    </source>
</evidence>
<dbReference type="PANTHER" id="PTHR11712">
    <property type="entry name" value="POLYKETIDE SYNTHASE-RELATED"/>
    <property type="match status" value="1"/>
</dbReference>
<dbReference type="GO" id="GO:0005829">
    <property type="term" value="C:cytosol"/>
    <property type="evidence" value="ECO:0007669"/>
    <property type="project" value="TreeGrafter"/>
</dbReference>
<dbReference type="SMART" id="SM00825">
    <property type="entry name" value="PKS_KS"/>
    <property type="match status" value="1"/>
</dbReference>
<keyword evidence="5 11" id="KW-0444">Lipid biosynthesis</keyword>
<dbReference type="UniPathway" id="UPA00094"/>
<dbReference type="EC" id="2.3.1.179" evidence="3 11"/>
<keyword evidence="6 11" id="KW-0808">Transferase</keyword>
<accession>A0A427KE98</accession>
<comment type="similarity">
    <text evidence="2 11 13">Belongs to the thiolase-like superfamily. Beta-ketoacyl-ACP synthases family.</text>
</comment>
<dbReference type="PROSITE" id="PS52004">
    <property type="entry name" value="KS3_2"/>
    <property type="match status" value="1"/>
</dbReference>
<dbReference type="InterPro" id="IPR018201">
    <property type="entry name" value="Ketoacyl_synth_AS"/>
</dbReference>
<dbReference type="PIRSF" id="PIRSF000447">
    <property type="entry name" value="KAS_II"/>
    <property type="match status" value="1"/>
</dbReference>
<proteinExistence type="inferred from homology"/>
<dbReference type="Pfam" id="PF00109">
    <property type="entry name" value="ketoacyl-synt"/>
    <property type="match status" value="1"/>
</dbReference>
<evidence type="ECO:0000256" key="9">
    <source>
        <dbReference type="ARBA" id="ARBA00023160"/>
    </source>
</evidence>
<evidence type="ECO:0000313" key="16">
    <source>
        <dbReference type="Proteomes" id="UP000275321"/>
    </source>
</evidence>
<dbReference type="InterPro" id="IPR020841">
    <property type="entry name" value="PKS_Beta-ketoAc_synthase_dom"/>
</dbReference>
<protein>
    <recommendedName>
        <fullName evidence="4 11">3-oxoacyl-[acyl-carrier-protein] synthase 2</fullName>
        <ecNumber evidence="3 11">2.3.1.179</ecNumber>
    </recommendedName>
</protein>
<dbReference type="PANTHER" id="PTHR11712:SF321">
    <property type="entry name" value="3-OXOACYL-[ACYL-CARRIER-PROTEIN] SYNTHASE 2"/>
    <property type="match status" value="1"/>
</dbReference>
<keyword evidence="7" id="KW-0276">Fatty acid metabolism</keyword>
<comment type="catalytic activity">
    <reaction evidence="11">
        <text>a fatty acyl-[ACP] + malonyl-[ACP] + H(+) = a 3-oxoacyl-[ACP] + holo-[ACP] + CO2</text>
        <dbReference type="Rhea" id="RHEA:22836"/>
        <dbReference type="Rhea" id="RHEA-COMP:9623"/>
        <dbReference type="Rhea" id="RHEA-COMP:9685"/>
        <dbReference type="Rhea" id="RHEA-COMP:9916"/>
        <dbReference type="Rhea" id="RHEA-COMP:14125"/>
        <dbReference type="ChEBI" id="CHEBI:15378"/>
        <dbReference type="ChEBI" id="CHEBI:16526"/>
        <dbReference type="ChEBI" id="CHEBI:64479"/>
        <dbReference type="ChEBI" id="CHEBI:78449"/>
        <dbReference type="ChEBI" id="CHEBI:78776"/>
        <dbReference type="ChEBI" id="CHEBI:138651"/>
    </reaction>
</comment>
<evidence type="ECO:0000256" key="12">
    <source>
        <dbReference type="PIRSR" id="PIRSR000447-1"/>
    </source>
</evidence>
<evidence type="ECO:0000256" key="4">
    <source>
        <dbReference type="ARBA" id="ARBA00014657"/>
    </source>
</evidence>
<dbReference type="InterPro" id="IPR014031">
    <property type="entry name" value="Ketoacyl_synth_C"/>
</dbReference>
<evidence type="ECO:0000256" key="11">
    <source>
        <dbReference type="PIRNR" id="PIRNR000447"/>
    </source>
</evidence>
<dbReference type="Proteomes" id="UP000275321">
    <property type="component" value="Unassembled WGS sequence"/>
</dbReference>
<reference evidence="15 16" key="1">
    <citation type="submission" date="2018-10" db="EMBL/GenBank/DDBJ databases">
        <title>Transmission dynamics of multidrug resistant bacteria on intensive care unit surfaces.</title>
        <authorList>
            <person name="D'Souza A.W."/>
            <person name="Potter R.F."/>
            <person name="Wallace M."/>
            <person name="Shupe A."/>
            <person name="Patel S."/>
            <person name="Sun S."/>
            <person name="Gul D."/>
            <person name="Kwon J.H."/>
            <person name="Andleeb S."/>
            <person name="Burnham C.-A.D."/>
            <person name="Dantas G."/>
        </authorList>
    </citation>
    <scope>NUCLEOTIDE SEQUENCE [LARGE SCALE GENOMIC DNA]</scope>
    <source>
        <strain evidence="15 16">EC_073</strain>
    </source>
</reference>
<gene>
    <name evidence="15" type="primary">fabF</name>
    <name evidence="15" type="ORF">EGK68_25915</name>
</gene>
<organism evidence="15 16">
    <name type="scientific">Enterobacter cloacae</name>
    <dbReference type="NCBI Taxonomy" id="550"/>
    <lineage>
        <taxon>Bacteria</taxon>
        <taxon>Pseudomonadati</taxon>
        <taxon>Pseudomonadota</taxon>
        <taxon>Gammaproteobacteria</taxon>
        <taxon>Enterobacterales</taxon>
        <taxon>Enterobacteriaceae</taxon>
        <taxon>Enterobacter</taxon>
        <taxon>Enterobacter cloacae complex</taxon>
    </lineage>
</organism>
<dbReference type="InterPro" id="IPR000794">
    <property type="entry name" value="Beta-ketoacyl_synthase"/>
</dbReference>
<evidence type="ECO:0000256" key="7">
    <source>
        <dbReference type="ARBA" id="ARBA00022832"/>
    </source>
</evidence>
<dbReference type="EMBL" id="RHWT01000098">
    <property type="protein sequence ID" value="RSB21964.1"/>
    <property type="molecule type" value="Genomic_DNA"/>
</dbReference>
<feature type="active site" description="For beta-ketoacyl synthase activity" evidence="12">
    <location>
        <position position="176"/>
    </location>
</feature>
<dbReference type="InterPro" id="IPR014030">
    <property type="entry name" value="Ketoacyl_synth_N"/>
</dbReference>
<evidence type="ECO:0000256" key="10">
    <source>
        <dbReference type="ARBA" id="ARBA00023315"/>
    </source>
</evidence>
<dbReference type="PROSITE" id="PS00606">
    <property type="entry name" value="KS3_1"/>
    <property type="match status" value="1"/>
</dbReference>
<comment type="caution">
    <text evidence="15">The sequence shown here is derived from an EMBL/GenBank/DDBJ whole genome shotgun (WGS) entry which is preliminary data.</text>
</comment>
<dbReference type="Pfam" id="PF02801">
    <property type="entry name" value="Ketoacyl-synt_C"/>
    <property type="match status" value="1"/>
</dbReference>
<keyword evidence="9 11" id="KW-0275">Fatty acid biosynthesis</keyword>
<evidence type="ECO:0000256" key="1">
    <source>
        <dbReference type="ARBA" id="ARBA00005194"/>
    </source>
</evidence>
<feature type="domain" description="Ketosynthase family 3 (KS3)" evidence="14">
    <location>
        <begin position="6"/>
        <end position="423"/>
    </location>
</feature>
<dbReference type="SUPFAM" id="SSF53901">
    <property type="entry name" value="Thiolase-like"/>
    <property type="match status" value="2"/>
</dbReference>
<evidence type="ECO:0000256" key="8">
    <source>
        <dbReference type="ARBA" id="ARBA00023098"/>
    </source>
</evidence>
<comment type="catalytic activity">
    <reaction evidence="11">
        <text>(9Z)-hexadecenoyl-[ACP] + malonyl-[ACP] + H(+) = 3-oxo-(11Z)-octadecenoyl-[ACP] + holo-[ACP] + CO2</text>
        <dbReference type="Rhea" id="RHEA:55040"/>
        <dbReference type="Rhea" id="RHEA-COMP:9623"/>
        <dbReference type="Rhea" id="RHEA-COMP:9685"/>
        <dbReference type="Rhea" id="RHEA-COMP:10800"/>
        <dbReference type="Rhea" id="RHEA-COMP:14074"/>
        <dbReference type="ChEBI" id="CHEBI:15378"/>
        <dbReference type="ChEBI" id="CHEBI:16526"/>
        <dbReference type="ChEBI" id="CHEBI:64479"/>
        <dbReference type="ChEBI" id="CHEBI:78449"/>
        <dbReference type="ChEBI" id="CHEBI:83989"/>
        <dbReference type="ChEBI" id="CHEBI:138538"/>
        <dbReference type="EC" id="2.3.1.179"/>
    </reaction>
</comment>
<evidence type="ECO:0000256" key="13">
    <source>
        <dbReference type="RuleBase" id="RU003694"/>
    </source>
</evidence>
<dbReference type="FunFam" id="3.40.47.10:FF:000018">
    <property type="entry name" value="3-oxoacyl-[acyl-carrier-protein] synthase 2"/>
    <property type="match status" value="1"/>
</dbReference>
<evidence type="ECO:0000259" key="14">
    <source>
        <dbReference type="PROSITE" id="PS52004"/>
    </source>
</evidence>
<dbReference type="CDD" id="cd00834">
    <property type="entry name" value="KAS_I_II"/>
    <property type="match status" value="1"/>
</dbReference>